<dbReference type="OrthoDB" id="9876299at2759"/>
<name>A0A8H3TXI8_9TREE</name>
<dbReference type="GO" id="GO:0005737">
    <property type="term" value="C:cytoplasm"/>
    <property type="evidence" value="ECO:0007669"/>
    <property type="project" value="TreeGrafter"/>
</dbReference>
<dbReference type="Gene3D" id="3.40.50.720">
    <property type="entry name" value="NAD(P)-binding Rossmann-like Domain"/>
    <property type="match status" value="1"/>
</dbReference>
<dbReference type="EMBL" id="BLZA01000032">
    <property type="protein sequence ID" value="GHJ88957.1"/>
    <property type="molecule type" value="Genomic_DNA"/>
</dbReference>
<dbReference type="InterPro" id="IPR036291">
    <property type="entry name" value="NAD(P)-bd_dom_sf"/>
</dbReference>
<keyword evidence="2" id="KW-0521">NADP</keyword>
<evidence type="ECO:0000313" key="4">
    <source>
        <dbReference type="EMBL" id="GHJ88957.1"/>
    </source>
</evidence>
<keyword evidence="5" id="KW-1185">Reference proteome</keyword>
<accession>A0A8H3TXI8</accession>
<evidence type="ECO:0000256" key="3">
    <source>
        <dbReference type="ARBA" id="ARBA00023002"/>
    </source>
</evidence>
<dbReference type="InterPro" id="IPR002347">
    <property type="entry name" value="SDR_fam"/>
</dbReference>
<sequence>MSTASNQTLNYFISGASRGIGYQLVLAILERQPDAVIFAGARDPATANDLNQVASKHSNVHVVKLVADDEESNKQAVEEIKKFTDRLDVVVANAGIASGLDPVHTVDASVYRKQFEVNTLGPLFMYKATYPLLIETREKDSNLPAPKFFVTSSGLGSLGGFYSTFIVAPYGMSKAAVNYLALSIHHQTEKVGAVVIPYHPGLVMTDMNTKSNVDVSGFPGAISPEQSGAEFADLIIKATRAEHGGKFFGQGTEGPLPW</sequence>
<protein>
    <recommendedName>
        <fullName evidence="6">NAD(P)-binding protein</fullName>
    </recommendedName>
</protein>
<organism evidence="4 5">
    <name type="scientific">Naganishia liquefaciens</name>
    <dbReference type="NCBI Taxonomy" id="104408"/>
    <lineage>
        <taxon>Eukaryota</taxon>
        <taxon>Fungi</taxon>
        <taxon>Dikarya</taxon>
        <taxon>Basidiomycota</taxon>
        <taxon>Agaricomycotina</taxon>
        <taxon>Tremellomycetes</taxon>
        <taxon>Filobasidiales</taxon>
        <taxon>Filobasidiaceae</taxon>
        <taxon>Naganishia</taxon>
    </lineage>
</organism>
<comment type="similarity">
    <text evidence="1">Belongs to the short-chain dehydrogenases/reductases (SDR) family.</text>
</comment>
<dbReference type="AlphaFoldDB" id="A0A8H3TXI8"/>
<dbReference type="SUPFAM" id="SSF51735">
    <property type="entry name" value="NAD(P)-binding Rossmann-fold domains"/>
    <property type="match status" value="1"/>
</dbReference>
<proteinExistence type="inferred from homology"/>
<evidence type="ECO:0000313" key="5">
    <source>
        <dbReference type="Proteomes" id="UP000620104"/>
    </source>
</evidence>
<evidence type="ECO:0000256" key="1">
    <source>
        <dbReference type="ARBA" id="ARBA00006484"/>
    </source>
</evidence>
<dbReference type="PROSITE" id="PS00061">
    <property type="entry name" value="ADH_SHORT"/>
    <property type="match status" value="1"/>
</dbReference>
<dbReference type="Pfam" id="PF00106">
    <property type="entry name" value="adh_short"/>
    <property type="match status" value="1"/>
</dbReference>
<dbReference type="PANTHER" id="PTHR43544">
    <property type="entry name" value="SHORT-CHAIN DEHYDROGENASE/REDUCTASE"/>
    <property type="match status" value="1"/>
</dbReference>
<dbReference type="GO" id="GO:0016491">
    <property type="term" value="F:oxidoreductase activity"/>
    <property type="evidence" value="ECO:0007669"/>
    <property type="project" value="UniProtKB-KW"/>
</dbReference>
<keyword evidence="3" id="KW-0560">Oxidoreductase</keyword>
<dbReference type="InterPro" id="IPR020904">
    <property type="entry name" value="Sc_DH/Rdtase_CS"/>
</dbReference>
<gene>
    <name evidence="4" type="ORF">NliqN6_5359</name>
</gene>
<dbReference type="PRINTS" id="PR00081">
    <property type="entry name" value="GDHRDH"/>
</dbReference>
<evidence type="ECO:0008006" key="6">
    <source>
        <dbReference type="Google" id="ProtNLM"/>
    </source>
</evidence>
<dbReference type="PANTHER" id="PTHR43544:SF7">
    <property type="entry name" value="NADB-LER2"/>
    <property type="match status" value="1"/>
</dbReference>
<reference evidence="4" key="1">
    <citation type="submission" date="2020-07" db="EMBL/GenBank/DDBJ databases">
        <title>Draft Genome Sequence of a Deep-Sea Yeast, Naganishia (Cryptococcus) liquefaciens strain N6.</title>
        <authorList>
            <person name="Han Y.W."/>
            <person name="Kajitani R."/>
            <person name="Morimoto H."/>
            <person name="Parhat M."/>
            <person name="Tsubouchi H."/>
            <person name="Bakenova O."/>
            <person name="Ogata M."/>
            <person name="Argunhan B."/>
            <person name="Aoki R."/>
            <person name="Kajiwara S."/>
            <person name="Itoh T."/>
            <person name="Iwasaki H."/>
        </authorList>
    </citation>
    <scope>NUCLEOTIDE SEQUENCE</scope>
    <source>
        <strain evidence="4">N6</strain>
    </source>
</reference>
<dbReference type="Proteomes" id="UP000620104">
    <property type="component" value="Unassembled WGS sequence"/>
</dbReference>
<evidence type="ECO:0000256" key="2">
    <source>
        <dbReference type="ARBA" id="ARBA00022857"/>
    </source>
</evidence>
<comment type="caution">
    <text evidence="4">The sequence shown here is derived from an EMBL/GenBank/DDBJ whole genome shotgun (WGS) entry which is preliminary data.</text>
</comment>
<dbReference type="InterPro" id="IPR051468">
    <property type="entry name" value="Fungal_SecMetab_SDRs"/>
</dbReference>